<keyword evidence="13" id="KW-0808">Transferase</keyword>
<comment type="catalytic activity">
    <reaction evidence="24">
        <text>Preferential cleavage: (Ac)2-L-Lys-D-Ala-|-D-Ala. Also transpeptidation of peptidyl-alanyl moieties that are N-acyl substituents of D-alanine.</text>
        <dbReference type="EC" id="3.4.16.4"/>
    </reaction>
</comment>
<dbReference type="InterPro" id="IPR050396">
    <property type="entry name" value="Glycosyltr_51/Transpeptidase"/>
</dbReference>
<accession>A0AAJ0ZNE1</accession>
<evidence type="ECO:0000256" key="20">
    <source>
        <dbReference type="ARBA" id="ARBA00023136"/>
    </source>
</evidence>
<keyword evidence="14" id="KW-0812">Transmembrane</keyword>
<dbReference type="Gene3D" id="1.10.3810.10">
    <property type="entry name" value="Biosynthetic peptidoglycan transglycosylase-like"/>
    <property type="match status" value="1"/>
</dbReference>
<keyword evidence="8" id="KW-1003">Cell membrane</keyword>
<evidence type="ECO:0000256" key="10">
    <source>
        <dbReference type="ARBA" id="ARBA00022645"/>
    </source>
</evidence>
<evidence type="ECO:0000256" key="18">
    <source>
        <dbReference type="ARBA" id="ARBA00022984"/>
    </source>
</evidence>
<dbReference type="AlphaFoldDB" id="A0AAJ0ZNE1"/>
<keyword evidence="19" id="KW-1133">Transmembrane helix</keyword>
<keyword evidence="17" id="KW-0735">Signal-anchor</keyword>
<keyword evidence="21" id="KW-0046">Antibiotic resistance</keyword>
<evidence type="ECO:0000256" key="19">
    <source>
        <dbReference type="ARBA" id="ARBA00022989"/>
    </source>
</evidence>
<evidence type="ECO:0000256" key="9">
    <source>
        <dbReference type="ARBA" id="ARBA00022519"/>
    </source>
</evidence>
<sequence length="811" mass="88677">MRLLKFFGWSIVAVFCGLLLALSGAFLYLSPGLPSVEALRSIQLQIPLRVYSSDGKLIAEFGEMRRTPIRFADIPPNFINALLSAEDDNFANHYGVDPSSLMRAATQLVKSGHIQSGGSTITMQVAKNFFLSSERSFSRKTTEILLALQIERQLTKDEILELYVNKIYLGNRAYGIEAAAQVYYGKSIRDVSLAQMAMIAGLPKAPSRFNPLANPARSKERRDWILGRMYKLGKISEADYQAAVAEPLNASYHVPTPEVNAPYVAEMARAEMVGRYGSDAYTEGFRVTTTVPSDLQELANTAVHEGLITYDQRHGYRGPESRLPGKTHAAWAQELTKQRSISGLEPAIVTQVDKNGLQVLTRTGEEHVGWDSMKWARPFLNTNSMGPAPKQPSDVAQVGDLIRVQRQADNSLKFRQIPVVQGALVSLDPQNGAIRSLVGGFAFEQSNYNRALQAKRQPGSSFKPFVYSAALDNGYTAASLVNDAPIVFVDEYLDKVWRPKNDTNTFLGPIRMREALYKSRNLVSIRLLQSLGVDRTIDYISKFGFNKQDLPRNLSLALGTATLTPMEIATGWSVFANGGYKVTPYIIDKIESRNGETLFTANPPSVPTGDTASSGIAAPTEQSFTVNNVPGETPSQAPVQAPAVAERIIDGRTTYILNSMLEDVIKLGTGRRALALGRTDLAGKTGTTNESKDAWFSGYNADYVTTVWTGFDQPESLGRREYGGTVALPIWMNYMGAALKDKPAHTQAEPEGILSLRVDPVSGRAATPGTPNAYFELFKSEDTPPSVNELGNGYAPGSPLPADESAPIDLF</sequence>
<evidence type="ECO:0000256" key="6">
    <source>
        <dbReference type="ARBA" id="ARBA00012448"/>
    </source>
</evidence>
<evidence type="ECO:0000256" key="3">
    <source>
        <dbReference type="ARBA" id="ARBA00004752"/>
    </source>
</evidence>
<evidence type="ECO:0000259" key="29">
    <source>
        <dbReference type="Pfam" id="PF00905"/>
    </source>
</evidence>
<keyword evidence="16" id="KW-0133">Cell shape</keyword>
<feature type="region of interest" description="Disordered" evidence="28">
    <location>
        <begin position="786"/>
        <end position="811"/>
    </location>
</feature>
<comment type="catalytic activity">
    <reaction evidence="26">
        <text>[GlcNAc-(1-&gt;4)-Mur2Ac(oyl-L-Ala-gamma-D-Glu-L-Lys-D-Ala-D-Ala)](n)-di-trans,octa-cis-undecaprenyl diphosphate + beta-D-GlcNAc-(1-&gt;4)-Mur2Ac(oyl-L-Ala-gamma-D-Glu-L-Lys-D-Ala-D-Ala)-di-trans,octa-cis-undecaprenyl diphosphate = [GlcNAc-(1-&gt;4)-Mur2Ac(oyl-L-Ala-gamma-D-Glu-L-Lys-D-Ala-D-Ala)](n+1)-di-trans,octa-cis-undecaprenyl diphosphate + di-trans,octa-cis-undecaprenyl diphosphate + H(+)</text>
        <dbReference type="Rhea" id="RHEA:23708"/>
        <dbReference type="Rhea" id="RHEA-COMP:9602"/>
        <dbReference type="Rhea" id="RHEA-COMP:9603"/>
        <dbReference type="ChEBI" id="CHEBI:15378"/>
        <dbReference type="ChEBI" id="CHEBI:58405"/>
        <dbReference type="ChEBI" id="CHEBI:60033"/>
        <dbReference type="ChEBI" id="CHEBI:78435"/>
        <dbReference type="EC" id="2.4.99.28"/>
    </reaction>
</comment>
<dbReference type="EC" id="3.4.16.4" evidence="6"/>
<dbReference type="InterPro" id="IPR001264">
    <property type="entry name" value="Glyco_trans_51"/>
</dbReference>
<evidence type="ECO:0000256" key="24">
    <source>
        <dbReference type="ARBA" id="ARBA00034000"/>
    </source>
</evidence>
<evidence type="ECO:0000256" key="16">
    <source>
        <dbReference type="ARBA" id="ARBA00022960"/>
    </source>
</evidence>
<evidence type="ECO:0000256" key="15">
    <source>
        <dbReference type="ARBA" id="ARBA00022801"/>
    </source>
</evidence>
<dbReference type="GO" id="GO:0006508">
    <property type="term" value="P:proteolysis"/>
    <property type="evidence" value="ECO:0007669"/>
    <property type="project" value="UniProtKB-KW"/>
</dbReference>
<evidence type="ECO:0000256" key="7">
    <source>
        <dbReference type="ARBA" id="ARBA00018638"/>
    </source>
</evidence>
<dbReference type="Gene3D" id="3.40.710.10">
    <property type="entry name" value="DD-peptidase/beta-lactamase superfamily"/>
    <property type="match status" value="2"/>
</dbReference>
<dbReference type="FunFam" id="1.10.3810.10:FF:000003">
    <property type="entry name" value="Penicillin-binding protein 1a"/>
    <property type="match status" value="1"/>
</dbReference>
<evidence type="ECO:0000256" key="2">
    <source>
        <dbReference type="ARBA" id="ARBA00004249"/>
    </source>
</evidence>
<evidence type="ECO:0000256" key="4">
    <source>
        <dbReference type="ARBA" id="ARBA00007090"/>
    </source>
</evidence>
<feature type="domain" description="Penicillin-binding protein transpeptidase" evidence="29">
    <location>
        <begin position="422"/>
        <end position="732"/>
    </location>
</feature>
<keyword evidence="9" id="KW-0997">Cell inner membrane</keyword>
<keyword evidence="12" id="KW-0328">Glycosyltransferase</keyword>
<feature type="domain" description="Penicillin-binding protein OB-like" evidence="31">
    <location>
        <begin position="316"/>
        <end position="420"/>
    </location>
</feature>
<dbReference type="Pfam" id="PF00912">
    <property type="entry name" value="Transgly"/>
    <property type="match status" value="1"/>
</dbReference>
<dbReference type="Pfam" id="PF00905">
    <property type="entry name" value="Transpeptidase"/>
    <property type="match status" value="1"/>
</dbReference>
<comment type="similarity">
    <text evidence="5">In the N-terminal section; belongs to the glycosyltransferase 51 family.</text>
</comment>
<evidence type="ECO:0000256" key="8">
    <source>
        <dbReference type="ARBA" id="ARBA00022475"/>
    </source>
</evidence>
<dbReference type="RefSeq" id="WP_164485365.1">
    <property type="nucleotide sequence ID" value="NZ_CP009290.1"/>
</dbReference>
<evidence type="ECO:0000313" key="33">
    <source>
        <dbReference type="Proteomes" id="UP000787568"/>
    </source>
</evidence>
<name>A0AAJ0ZNE1_9PSED</name>
<dbReference type="EC" id="2.4.99.28" evidence="25"/>
<comment type="pathway">
    <text evidence="3">Cell wall biogenesis; peptidoglycan biosynthesis.</text>
</comment>
<dbReference type="Proteomes" id="UP000787568">
    <property type="component" value="Unassembled WGS sequence"/>
</dbReference>
<dbReference type="GO" id="GO:0071555">
    <property type="term" value="P:cell wall organization"/>
    <property type="evidence" value="ECO:0007669"/>
    <property type="project" value="UniProtKB-KW"/>
</dbReference>
<feature type="domain" description="Glycosyl transferase family 51" evidence="30">
    <location>
        <begin position="54"/>
        <end position="229"/>
    </location>
</feature>
<evidence type="ECO:0000313" key="32">
    <source>
        <dbReference type="EMBL" id="MBU4635475.1"/>
    </source>
</evidence>
<keyword evidence="22" id="KW-0511">Multifunctional enzyme</keyword>
<dbReference type="PANTHER" id="PTHR32282">
    <property type="entry name" value="BINDING PROTEIN TRANSPEPTIDASE, PUTATIVE-RELATED"/>
    <property type="match status" value="1"/>
</dbReference>
<evidence type="ECO:0000256" key="17">
    <source>
        <dbReference type="ARBA" id="ARBA00022968"/>
    </source>
</evidence>
<dbReference type="GO" id="GO:0046677">
    <property type="term" value="P:response to antibiotic"/>
    <property type="evidence" value="ECO:0007669"/>
    <property type="project" value="UniProtKB-KW"/>
</dbReference>
<evidence type="ECO:0000256" key="13">
    <source>
        <dbReference type="ARBA" id="ARBA00022679"/>
    </source>
</evidence>
<dbReference type="GO" id="GO:0009002">
    <property type="term" value="F:serine-type D-Ala-D-Ala carboxypeptidase activity"/>
    <property type="evidence" value="ECO:0007669"/>
    <property type="project" value="UniProtKB-EC"/>
</dbReference>
<dbReference type="EMBL" id="JAEEFW010000007">
    <property type="protein sequence ID" value="MBU4635475.1"/>
    <property type="molecule type" value="Genomic_DNA"/>
</dbReference>
<keyword evidence="10" id="KW-0121">Carboxypeptidase</keyword>
<dbReference type="GO" id="GO:0030288">
    <property type="term" value="C:outer membrane-bounded periplasmic space"/>
    <property type="evidence" value="ECO:0007669"/>
    <property type="project" value="TreeGrafter"/>
</dbReference>
<evidence type="ECO:0000256" key="5">
    <source>
        <dbReference type="ARBA" id="ARBA00007739"/>
    </source>
</evidence>
<dbReference type="SUPFAM" id="SSF56601">
    <property type="entry name" value="beta-lactamase/transpeptidase-like"/>
    <property type="match status" value="1"/>
</dbReference>
<comment type="caution">
    <text evidence="32">The sequence shown here is derived from an EMBL/GenBank/DDBJ whole genome shotgun (WGS) entry which is preliminary data.</text>
</comment>
<keyword evidence="23" id="KW-0961">Cell wall biogenesis/degradation</keyword>
<evidence type="ECO:0000259" key="31">
    <source>
        <dbReference type="Pfam" id="PF17092"/>
    </source>
</evidence>
<dbReference type="InterPro" id="IPR012338">
    <property type="entry name" value="Beta-lactam/transpept-like"/>
</dbReference>
<organism evidence="32 33">
    <name type="scientific">Pseudomonas chlororaphis subsp. aurantiaca</name>
    <dbReference type="NCBI Taxonomy" id="86192"/>
    <lineage>
        <taxon>Bacteria</taxon>
        <taxon>Pseudomonadati</taxon>
        <taxon>Pseudomonadota</taxon>
        <taxon>Gammaproteobacteria</taxon>
        <taxon>Pseudomonadales</taxon>
        <taxon>Pseudomonadaceae</taxon>
        <taxon>Pseudomonas</taxon>
    </lineage>
</organism>
<reference evidence="32" key="1">
    <citation type="submission" date="2020-12" db="EMBL/GenBank/DDBJ databases">
        <title>Generalized mutagenesis with transposon Tn5. A laboratory procedure for the identification of genes responsible for a bacterial phenotype and its regulation, illustrated with phenazine production in Pseudomonas chlororaphis.</title>
        <authorList>
            <person name="Muzio F."/>
            <person name="Sobrero P."/>
            <person name="Agaras B."/>
            <person name="Valverde C."/>
        </authorList>
    </citation>
    <scope>NUCLEOTIDE SEQUENCE</scope>
    <source>
        <strain evidence="32">SMMP3</strain>
    </source>
</reference>
<evidence type="ECO:0000256" key="25">
    <source>
        <dbReference type="ARBA" id="ARBA00044770"/>
    </source>
</evidence>
<evidence type="ECO:0000256" key="23">
    <source>
        <dbReference type="ARBA" id="ARBA00023316"/>
    </source>
</evidence>
<keyword evidence="15" id="KW-0378">Hydrolase</keyword>
<evidence type="ECO:0000256" key="22">
    <source>
        <dbReference type="ARBA" id="ARBA00023268"/>
    </source>
</evidence>
<dbReference type="GO" id="GO:0008360">
    <property type="term" value="P:regulation of cell shape"/>
    <property type="evidence" value="ECO:0007669"/>
    <property type="project" value="UniProtKB-KW"/>
</dbReference>
<dbReference type="SUPFAM" id="SSF53955">
    <property type="entry name" value="Lysozyme-like"/>
    <property type="match status" value="1"/>
</dbReference>
<keyword evidence="11" id="KW-0645">Protease</keyword>
<comment type="pathway">
    <text evidence="27">Glycan biosynthesis.</text>
</comment>
<dbReference type="NCBIfam" id="TIGR02074">
    <property type="entry name" value="PBP_1a_fam"/>
    <property type="match status" value="1"/>
</dbReference>
<evidence type="ECO:0000256" key="21">
    <source>
        <dbReference type="ARBA" id="ARBA00023251"/>
    </source>
</evidence>
<proteinExistence type="inferred from homology"/>
<dbReference type="GO" id="GO:0008658">
    <property type="term" value="F:penicillin binding"/>
    <property type="evidence" value="ECO:0007669"/>
    <property type="project" value="InterPro"/>
</dbReference>
<protein>
    <recommendedName>
        <fullName evidence="7">Penicillin-binding protein 1A</fullName>
        <ecNumber evidence="25">2.4.99.28</ecNumber>
        <ecNumber evidence="6">3.4.16.4</ecNumber>
    </recommendedName>
</protein>
<keyword evidence="20" id="KW-0472">Membrane</keyword>
<comment type="similarity">
    <text evidence="4">In the C-terminal section; belongs to the transpeptidase family.</text>
</comment>
<comment type="subcellular location">
    <subcellularLocation>
        <location evidence="2">Cell inner membrane</location>
        <topology evidence="2">Single-pass type II membrane protein</topology>
    </subcellularLocation>
</comment>
<evidence type="ECO:0000256" key="28">
    <source>
        <dbReference type="SAM" id="MobiDB-lite"/>
    </source>
</evidence>
<dbReference type="InterPro" id="IPR036950">
    <property type="entry name" value="PBP_transglycosylase"/>
</dbReference>
<evidence type="ECO:0000256" key="27">
    <source>
        <dbReference type="ARBA" id="ARBA00060592"/>
    </source>
</evidence>
<evidence type="ECO:0000256" key="14">
    <source>
        <dbReference type="ARBA" id="ARBA00022692"/>
    </source>
</evidence>
<dbReference type="Pfam" id="PF17092">
    <property type="entry name" value="PCB_OB"/>
    <property type="match status" value="1"/>
</dbReference>
<dbReference type="InterPro" id="IPR023346">
    <property type="entry name" value="Lysozyme-like_dom_sf"/>
</dbReference>
<evidence type="ECO:0000256" key="12">
    <source>
        <dbReference type="ARBA" id="ARBA00022676"/>
    </source>
</evidence>
<dbReference type="GO" id="GO:0005886">
    <property type="term" value="C:plasma membrane"/>
    <property type="evidence" value="ECO:0007669"/>
    <property type="project" value="UniProtKB-SubCell"/>
</dbReference>
<evidence type="ECO:0000256" key="26">
    <source>
        <dbReference type="ARBA" id="ARBA00049902"/>
    </source>
</evidence>
<evidence type="ECO:0000256" key="1">
    <source>
        <dbReference type="ARBA" id="ARBA00002624"/>
    </source>
</evidence>
<dbReference type="InterPro" id="IPR001460">
    <property type="entry name" value="PCN-bd_Tpept"/>
</dbReference>
<evidence type="ECO:0000256" key="11">
    <source>
        <dbReference type="ARBA" id="ARBA00022670"/>
    </source>
</evidence>
<keyword evidence="18" id="KW-0573">Peptidoglycan synthesis</keyword>
<gene>
    <name evidence="32" type="ORF">I8747_21935</name>
</gene>
<comment type="function">
    <text evidence="1">Cell wall formation. Synthesis of cross-linked peptidoglycan from the lipid intermediates. The enzyme has a penicillin-insensitive transglycosylase N-terminal domain (formation of linear glycan strands) and a penicillin-sensitive transpeptidase C-terminal domain (cross-linking of the peptide subunits).</text>
</comment>
<dbReference type="GO" id="GO:0009252">
    <property type="term" value="P:peptidoglycan biosynthetic process"/>
    <property type="evidence" value="ECO:0007669"/>
    <property type="project" value="UniProtKB-KW"/>
</dbReference>
<dbReference type="GO" id="GO:0008955">
    <property type="term" value="F:peptidoglycan glycosyltransferase activity"/>
    <property type="evidence" value="ECO:0007669"/>
    <property type="project" value="UniProtKB-EC"/>
</dbReference>
<dbReference type="PANTHER" id="PTHR32282:SF27">
    <property type="entry name" value="PENICILLIN-BINDING PROTEIN 1A"/>
    <property type="match status" value="1"/>
</dbReference>
<dbReference type="InterPro" id="IPR031376">
    <property type="entry name" value="PCB_OB"/>
</dbReference>
<evidence type="ECO:0000259" key="30">
    <source>
        <dbReference type="Pfam" id="PF00912"/>
    </source>
</evidence>